<dbReference type="InterPro" id="IPR036388">
    <property type="entry name" value="WH-like_DNA-bd_sf"/>
</dbReference>
<dbReference type="PRINTS" id="PR00364">
    <property type="entry name" value="DISEASERSIST"/>
</dbReference>
<dbReference type="Gene3D" id="1.10.10.10">
    <property type="entry name" value="Winged helix-like DNA-binding domain superfamily/Winged helix DNA-binding domain"/>
    <property type="match status" value="1"/>
</dbReference>
<dbReference type="InterPro" id="IPR058922">
    <property type="entry name" value="WHD_DRP"/>
</dbReference>
<gene>
    <name evidence="6" type="ORF">RchiOBHm_Chr2g0158341</name>
</gene>
<dbReference type="AlphaFoldDB" id="A0A2P6S1Z8"/>
<feature type="domain" description="NB-ARC" evidence="3">
    <location>
        <begin position="1"/>
        <end position="159"/>
    </location>
</feature>
<organism evidence="6 7">
    <name type="scientific">Rosa chinensis</name>
    <name type="common">China rose</name>
    <dbReference type="NCBI Taxonomy" id="74649"/>
    <lineage>
        <taxon>Eukaryota</taxon>
        <taxon>Viridiplantae</taxon>
        <taxon>Streptophyta</taxon>
        <taxon>Embryophyta</taxon>
        <taxon>Tracheophyta</taxon>
        <taxon>Spermatophyta</taxon>
        <taxon>Magnoliopsida</taxon>
        <taxon>eudicotyledons</taxon>
        <taxon>Gunneridae</taxon>
        <taxon>Pentapetalae</taxon>
        <taxon>rosids</taxon>
        <taxon>fabids</taxon>
        <taxon>Rosales</taxon>
        <taxon>Rosaceae</taxon>
        <taxon>Rosoideae</taxon>
        <taxon>Rosoideae incertae sedis</taxon>
        <taxon>Rosa</taxon>
    </lineage>
</organism>
<dbReference type="Pfam" id="PF00931">
    <property type="entry name" value="NB-ARC"/>
    <property type="match status" value="1"/>
</dbReference>
<feature type="domain" description="Disease resistance protein winged helix" evidence="4">
    <location>
        <begin position="245"/>
        <end position="317"/>
    </location>
</feature>
<dbReference type="PROSITE" id="PS51450">
    <property type="entry name" value="LRR"/>
    <property type="match status" value="1"/>
</dbReference>
<dbReference type="Gramene" id="PRQ52703">
    <property type="protein sequence ID" value="PRQ52703"/>
    <property type="gene ID" value="RchiOBHm_Chr2g0158341"/>
</dbReference>
<dbReference type="GO" id="GO:0006952">
    <property type="term" value="P:defense response"/>
    <property type="evidence" value="ECO:0007669"/>
    <property type="project" value="UniProtKB-KW"/>
</dbReference>
<dbReference type="SUPFAM" id="SSF52540">
    <property type="entry name" value="P-loop containing nucleoside triphosphate hydrolases"/>
    <property type="match status" value="1"/>
</dbReference>
<keyword evidence="6" id="KW-0378">Hydrolase</keyword>
<dbReference type="FunFam" id="1.10.10.10:FF:000322">
    <property type="entry name" value="Probable disease resistance protein At1g63360"/>
    <property type="match status" value="1"/>
</dbReference>
<dbReference type="PANTHER" id="PTHR36766">
    <property type="entry name" value="PLANT BROAD-SPECTRUM MILDEW RESISTANCE PROTEIN RPW8"/>
    <property type="match status" value="1"/>
</dbReference>
<dbReference type="Pfam" id="PF23559">
    <property type="entry name" value="WHD_DRP"/>
    <property type="match status" value="1"/>
</dbReference>
<dbReference type="OMA" id="HEYACIY"/>
<comment type="caution">
    <text evidence="6">The sequence shown here is derived from an EMBL/GenBank/DDBJ whole genome shotgun (WGS) entry which is preliminary data.</text>
</comment>
<evidence type="ECO:0000259" key="4">
    <source>
        <dbReference type="Pfam" id="PF23559"/>
    </source>
</evidence>
<dbReference type="GO" id="GO:0043531">
    <property type="term" value="F:ADP binding"/>
    <property type="evidence" value="ECO:0007669"/>
    <property type="project" value="InterPro"/>
</dbReference>
<dbReference type="Pfam" id="PF23598">
    <property type="entry name" value="LRR_14"/>
    <property type="match status" value="1"/>
</dbReference>
<proteinExistence type="predicted"/>
<name>A0A2P6S1Z8_ROSCH</name>
<dbReference type="InterPro" id="IPR002182">
    <property type="entry name" value="NB-ARC"/>
</dbReference>
<keyword evidence="7" id="KW-1185">Reference proteome</keyword>
<evidence type="ECO:0000259" key="3">
    <source>
        <dbReference type="Pfam" id="PF00931"/>
    </source>
</evidence>
<evidence type="ECO:0000259" key="5">
    <source>
        <dbReference type="Pfam" id="PF23598"/>
    </source>
</evidence>
<accession>A0A2P6S1Z8</accession>
<evidence type="ECO:0000256" key="2">
    <source>
        <dbReference type="ARBA" id="ARBA00022821"/>
    </source>
</evidence>
<dbReference type="Gene3D" id="1.10.8.430">
    <property type="entry name" value="Helical domain of apoptotic protease-activating factors"/>
    <property type="match status" value="1"/>
</dbReference>
<reference evidence="6 7" key="1">
    <citation type="journal article" date="2018" name="Nat. Genet.">
        <title>The Rosa genome provides new insights in the design of modern roses.</title>
        <authorList>
            <person name="Bendahmane M."/>
        </authorList>
    </citation>
    <scope>NUCLEOTIDE SEQUENCE [LARGE SCALE GENOMIC DNA]</scope>
    <source>
        <strain evidence="7">cv. Old Blush</strain>
    </source>
</reference>
<evidence type="ECO:0000313" key="7">
    <source>
        <dbReference type="Proteomes" id="UP000238479"/>
    </source>
</evidence>
<keyword evidence="2" id="KW-0611">Plant defense</keyword>
<dbReference type="PANTHER" id="PTHR36766:SF45">
    <property type="entry name" value="NB-ARC DOMAIN-CONTAINING PROTEIN"/>
    <property type="match status" value="1"/>
</dbReference>
<dbReference type="InterPro" id="IPR055414">
    <property type="entry name" value="LRR_R13L4/SHOC2-like"/>
</dbReference>
<dbReference type="SUPFAM" id="SSF52058">
    <property type="entry name" value="L domain-like"/>
    <property type="match status" value="1"/>
</dbReference>
<dbReference type="Gene3D" id="3.80.10.10">
    <property type="entry name" value="Ribonuclease Inhibitor"/>
    <property type="match status" value="1"/>
</dbReference>
<feature type="domain" description="Disease resistance R13L4/SHOC-2-like LRR" evidence="5">
    <location>
        <begin position="379"/>
        <end position="477"/>
    </location>
</feature>
<keyword evidence="1" id="KW-0677">Repeat</keyword>
<evidence type="ECO:0000256" key="1">
    <source>
        <dbReference type="ARBA" id="ARBA00022737"/>
    </source>
</evidence>
<dbReference type="InterPro" id="IPR027417">
    <property type="entry name" value="P-loop_NTPase"/>
</dbReference>
<sequence length="481" mass="55708">MGGIGKTTLSQLVYNDRKVRAHFDKRIWICVSDPFEEIQILAAIAQGLDIPYHPKANALETYSQFIYDSIKDVEKKKRKIKKKEKTKFLIVLDDVWNPTAYQWEQVIKPLSVGAKGSKILVTTRIEKVAVMMGVANNVIHLEMLSEEYCRLLFFHFASMGSRERKETRMLEVGNELVKKCKGLPLAAKTLGSLMRGKKTLEEWEGVLNSRIWKLKEFEENVFQPLLLSYYDLAPTIRRCLLYCAIFPKDYQMDRVDLIHLWMSQDYLNVKEKTEDIYMIGEAYFEDLVMRSFFQDFKRDVEGNISCFKMHDIVHDFVQYLTNNEISILDVRYPNRRLELPNAKVHHVNLTFDNESLLFPPANLRTVILDGYWGYGAESLFQLKSLRTLKMSKFWGIIPNELGGLIHLRYLNLSNNHSEELPESMCELYNLQTLIVAESSALQRLPQGVGKLINLRHLDVRGCIRLRLTGIGKLAGLRTVLS</sequence>
<dbReference type="InterPro" id="IPR032675">
    <property type="entry name" value="LRR_dom_sf"/>
</dbReference>
<dbReference type="InterPro" id="IPR001611">
    <property type="entry name" value="Leu-rich_rpt"/>
</dbReference>
<dbReference type="EMBL" id="PDCK01000040">
    <property type="protein sequence ID" value="PRQ52703.1"/>
    <property type="molecule type" value="Genomic_DNA"/>
</dbReference>
<dbReference type="GO" id="GO:0016787">
    <property type="term" value="F:hydrolase activity"/>
    <property type="evidence" value="ECO:0007669"/>
    <property type="project" value="UniProtKB-KW"/>
</dbReference>
<dbReference type="InterPro" id="IPR042197">
    <property type="entry name" value="Apaf_helical"/>
</dbReference>
<protein>
    <submittedName>
        <fullName evidence="6">Putative P-loop containing nucleoside triphosphate hydrolase, leucine-rich repeat domain, L</fullName>
    </submittedName>
</protein>
<dbReference type="Gene3D" id="3.40.50.300">
    <property type="entry name" value="P-loop containing nucleotide triphosphate hydrolases"/>
    <property type="match status" value="1"/>
</dbReference>
<evidence type="ECO:0000313" key="6">
    <source>
        <dbReference type="EMBL" id="PRQ52703.1"/>
    </source>
</evidence>
<dbReference type="Proteomes" id="UP000238479">
    <property type="component" value="Chromosome 2"/>
</dbReference>